<dbReference type="Proteomes" id="UP001595816">
    <property type="component" value="Unassembled WGS sequence"/>
</dbReference>
<proteinExistence type="predicted"/>
<dbReference type="Gene3D" id="2.60.120.10">
    <property type="entry name" value="Jelly Rolls"/>
    <property type="match status" value="1"/>
</dbReference>
<gene>
    <name evidence="2" type="ORF">ACFOZ4_10040</name>
</gene>
<dbReference type="InterPro" id="IPR014710">
    <property type="entry name" value="RmlC-like_jellyroll"/>
</dbReference>
<evidence type="ECO:0000259" key="1">
    <source>
        <dbReference type="Pfam" id="PF07883"/>
    </source>
</evidence>
<organism evidence="2 3">
    <name type="scientific">Hamadaea flava</name>
    <dbReference type="NCBI Taxonomy" id="1742688"/>
    <lineage>
        <taxon>Bacteria</taxon>
        <taxon>Bacillati</taxon>
        <taxon>Actinomycetota</taxon>
        <taxon>Actinomycetes</taxon>
        <taxon>Micromonosporales</taxon>
        <taxon>Micromonosporaceae</taxon>
        <taxon>Hamadaea</taxon>
    </lineage>
</organism>
<protein>
    <submittedName>
        <fullName evidence="2">Cupin domain-containing protein</fullName>
    </submittedName>
</protein>
<dbReference type="EMBL" id="JBHSAY010000005">
    <property type="protein sequence ID" value="MFC4130941.1"/>
    <property type="molecule type" value="Genomic_DNA"/>
</dbReference>
<sequence length="106" mass="11966">MTDVREIQLGPVGQQVVFENEHVRVWEITLAPGESQMWHRHENPYLVMALAGASNRIDPIDGGEPRRVSEEAGNVIFRPAGEVHMLTNEGDTTYRSRLVELLTTSR</sequence>
<accession>A0ABV8LKE5</accession>
<dbReference type="RefSeq" id="WP_253756893.1">
    <property type="nucleotide sequence ID" value="NZ_JAMZDZ010000001.1"/>
</dbReference>
<dbReference type="InterPro" id="IPR011051">
    <property type="entry name" value="RmlC_Cupin_sf"/>
</dbReference>
<evidence type="ECO:0000313" key="2">
    <source>
        <dbReference type="EMBL" id="MFC4130941.1"/>
    </source>
</evidence>
<name>A0ABV8LKE5_9ACTN</name>
<dbReference type="InterPro" id="IPR013096">
    <property type="entry name" value="Cupin_2"/>
</dbReference>
<evidence type="ECO:0000313" key="3">
    <source>
        <dbReference type="Proteomes" id="UP001595816"/>
    </source>
</evidence>
<dbReference type="Pfam" id="PF07883">
    <property type="entry name" value="Cupin_2"/>
    <property type="match status" value="1"/>
</dbReference>
<keyword evidence="3" id="KW-1185">Reference proteome</keyword>
<reference evidence="3" key="1">
    <citation type="journal article" date="2019" name="Int. J. Syst. Evol. Microbiol.">
        <title>The Global Catalogue of Microorganisms (GCM) 10K type strain sequencing project: providing services to taxonomists for standard genome sequencing and annotation.</title>
        <authorList>
            <consortium name="The Broad Institute Genomics Platform"/>
            <consortium name="The Broad Institute Genome Sequencing Center for Infectious Disease"/>
            <person name="Wu L."/>
            <person name="Ma J."/>
        </authorList>
    </citation>
    <scope>NUCLEOTIDE SEQUENCE [LARGE SCALE GENOMIC DNA]</scope>
    <source>
        <strain evidence="3">CGMCC 4.7289</strain>
    </source>
</reference>
<dbReference type="SUPFAM" id="SSF51182">
    <property type="entry name" value="RmlC-like cupins"/>
    <property type="match status" value="1"/>
</dbReference>
<feature type="domain" description="Cupin type-2" evidence="1">
    <location>
        <begin position="27"/>
        <end position="93"/>
    </location>
</feature>
<comment type="caution">
    <text evidence="2">The sequence shown here is derived from an EMBL/GenBank/DDBJ whole genome shotgun (WGS) entry which is preliminary data.</text>
</comment>